<gene>
    <name evidence="5" type="ORF">NCTC13456_01920</name>
</gene>
<evidence type="ECO:0000259" key="4">
    <source>
        <dbReference type="PROSITE" id="PS50977"/>
    </source>
</evidence>
<dbReference type="AlphaFoldDB" id="A0A376G849"/>
<dbReference type="SUPFAM" id="SSF46689">
    <property type="entry name" value="Homeodomain-like"/>
    <property type="match status" value="1"/>
</dbReference>
<evidence type="ECO:0000256" key="3">
    <source>
        <dbReference type="SAM" id="MobiDB-lite"/>
    </source>
</evidence>
<dbReference type="InterPro" id="IPR001647">
    <property type="entry name" value="HTH_TetR"/>
</dbReference>
<dbReference type="Gene3D" id="1.10.357.10">
    <property type="entry name" value="Tetracycline Repressor, domain 2"/>
    <property type="match status" value="1"/>
</dbReference>
<feature type="DNA-binding region" description="H-T-H motif" evidence="2">
    <location>
        <begin position="50"/>
        <end position="69"/>
    </location>
</feature>
<keyword evidence="1 2" id="KW-0238">DNA-binding</keyword>
<dbReference type="Proteomes" id="UP000254737">
    <property type="component" value="Unassembled WGS sequence"/>
</dbReference>
<sequence>MSPKKEEAIKVQPKERKTTSGLIRDKSRTMARMVAAVGKVLQKKGYAGLDAPSIAKAAGVDKKLVWTYFGGLDNLVEEYISKRDFWKSISKEEIKKITETPELINQNDINNILQGLLETLLKDKVLQKIIHWELGETSKTLRKIADKREEMGEGLFSIIDKQFENSNVDIRANLALLIGGIYYLTLHGKNNGSFFCGIDINEDKGKERISKAIKDILHRSYEYI</sequence>
<protein>
    <recommendedName>
        <fullName evidence="4">HTH tetR-type domain-containing protein</fullName>
    </recommendedName>
</protein>
<dbReference type="Pfam" id="PF00440">
    <property type="entry name" value="TetR_N"/>
    <property type="match status" value="1"/>
</dbReference>
<evidence type="ECO:0000256" key="2">
    <source>
        <dbReference type="PROSITE-ProRule" id="PRU00335"/>
    </source>
</evidence>
<reference evidence="5 6" key="1">
    <citation type="submission" date="2018-06" db="EMBL/GenBank/DDBJ databases">
        <authorList>
            <consortium name="Pathogen Informatics"/>
            <person name="Doyle S."/>
        </authorList>
    </citation>
    <scope>NUCLEOTIDE SEQUENCE [LARGE SCALE GENOMIC DNA]</scope>
    <source>
        <strain evidence="5 6">NCTC13456</strain>
    </source>
</reference>
<proteinExistence type="predicted"/>
<evidence type="ECO:0000256" key="1">
    <source>
        <dbReference type="ARBA" id="ARBA00023125"/>
    </source>
</evidence>
<feature type="region of interest" description="Disordered" evidence="3">
    <location>
        <begin position="1"/>
        <end position="20"/>
    </location>
</feature>
<dbReference type="PROSITE" id="PS50977">
    <property type="entry name" value="HTH_TETR_2"/>
    <property type="match status" value="1"/>
</dbReference>
<evidence type="ECO:0000313" key="6">
    <source>
        <dbReference type="Proteomes" id="UP000254737"/>
    </source>
</evidence>
<dbReference type="InterPro" id="IPR009057">
    <property type="entry name" value="Homeodomain-like_sf"/>
</dbReference>
<dbReference type="RefSeq" id="WP_115000189.1">
    <property type="nucleotide sequence ID" value="NZ_UFXS01000001.1"/>
</dbReference>
<dbReference type="GO" id="GO:0003677">
    <property type="term" value="F:DNA binding"/>
    <property type="evidence" value="ECO:0007669"/>
    <property type="project" value="UniProtKB-UniRule"/>
</dbReference>
<dbReference type="EMBL" id="UFXS01000001">
    <property type="protein sequence ID" value="STD55940.1"/>
    <property type="molecule type" value="Genomic_DNA"/>
</dbReference>
<accession>A0A376G849</accession>
<evidence type="ECO:0000313" key="5">
    <source>
        <dbReference type="EMBL" id="STD55940.1"/>
    </source>
</evidence>
<feature type="domain" description="HTH tetR-type" evidence="4">
    <location>
        <begin position="27"/>
        <end position="87"/>
    </location>
</feature>
<name>A0A376G849_9FLAO</name>
<organism evidence="5 6">
    <name type="scientific">Empedobacter falsenii</name>
    <dbReference type="NCBI Taxonomy" id="343874"/>
    <lineage>
        <taxon>Bacteria</taxon>
        <taxon>Pseudomonadati</taxon>
        <taxon>Bacteroidota</taxon>
        <taxon>Flavobacteriia</taxon>
        <taxon>Flavobacteriales</taxon>
        <taxon>Weeksellaceae</taxon>
        <taxon>Empedobacter</taxon>
    </lineage>
</organism>